<evidence type="ECO:0000256" key="8">
    <source>
        <dbReference type="SAM" id="MobiDB-lite"/>
    </source>
</evidence>
<proteinExistence type="inferred from homology"/>
<dbReference type="SUPFAM" id="SSF53756">
    <property type="entry name" value="UDP-Glycosyltransferase/glycogen phosphorylase"/>
    <property type="match status" value="1"/>
</dbReference>
<keyword evidence="11" id="KW-1185">Reference proteome</keyword>
<feature type="region of interest" description="Disordered" evidence="8">
    <location>
        <begin position="59"/>
        <end position="143"/>
    </location>
</feature>
<comment type="similarity">
    <text evidence="1">Belongs to the glycosyltransferase 20 family.</text>
</comment>
<dbReference type="GO" id="GO:0005946">
    <property type="term" value="C:alpha,alpha-trehalose-phosphate synthase complex (UDP-forming)"/>
    <property type="evidence" value="ECO:0007669"/>
    <property type="project" value="TreeGrafter"/>
</dbReference>
<evidence type="ECO:0000313" key="11">
    <source>
        <dbReference type="Proteomes" id="UP000319257"/>
    </source>
</evidence>
<dbReference type="AlphaFoldDB" id="A0A507B7H4"/>
<dbReference type="EMBL" id="SKBQ01000011">
    <property type="protein sequence ID" value="TPX18272.1"/>
    <property type="molecule type" value="Genomic_DNA"/>
</dbReference>
<feature type="signal peptide" evidence="9">
    <location>
        <begin position="1"/>
        <end position="34"/>
    </location>
</feature>
<organism evidence="10 11">
    <name type="scientific">Thyridium curvatum</name>
    <dbReference type="NCBI Taxonomy" id="1093900"/>
    <lineage>
        <taxon>Eukaryota</taxon>
        <taxon>Fungi</taxon>
        <taxon>Dikarya</taxon>
        <taxon>Ascomycota</taxon>
        <taxon>Pezizomycotina</taxon>
        <taxon>Sordariomycetes</taxon>
        <taxon>Sordariomycetidae</taxon>
        <taxon>Thyridiales</taxon>
        <taxon>Thyridiaceae</taxon>
        <taxon>Thyridium</taxon>
    </lineage>
</organism>
<dbReference type="GO" id="GO:0005829">
    <property type="term" value="C:cytosol"/>
    <property type="evidence" value="ECO:0007669"/>
    <property type="project" value="TreeGrafter"/>
</dbReference>
<dbReference type="PANTHER" id="PTHR10788:SF106">
    <property type="entry name" value="BCDNA.GH08860"/>
    <property type="match status" value="1"/>
</dbReference>
<dbReference type="FunFam" id="3.40.50.2000:FF:000035">
    <property type="entry name" value="Trehalose-6-phosphate synthase"/>
    <property type="match status" value="1"/>
</dbReference>
<dbReference type="Proteomes" id="UP000319257">
    <property type="component" value="Unassembled WGS sequence"/>
</dbReference>
<evidence type="ECO:0000256" key="6">
    <source>
        <dbReference type="ARBA" id="ARBA00029654"/>
    </source>
</evidence>
<evidence type="ECO:0000256" key="2">
    <source>
        <dbReference type="ARBA" id="ARBA00012538"/>
    </source>
</evidence>
<dbReference type="FunCoup" id="A0A507B7H4">
    <property type="interactions" value="558"/>
</dbReference>
<dbReference type="InterPro" id="IPR012766">
    <property type="entry name" value="Trehalose_OtsA"/>
</dbReference>
<evidence type="ECO:0000313" key="10">
    <source>
        <dbReference type="EMBL" id="TPX18272.1"/>
    </source>
</evidence>
<protein>
    <recommendedName>
        <fullName evidence="2">alpha,alpha-trehalose-phosphate synthase (UDP-forming)</fullName>
        <ecNumber evidence="2">2.4.1.15</ecNumber>
    </recommendedName>
    <alternativeName>
        <fullName evidence="6">UDP-glucose-glucosephosphate glucosyltransferase</fullName>
    </alternativeName>
</protein>
<dbReference type="STRING" id="1093900.A0A507B7H4"/>
<evidence type="ECO:0000256" key="5">
    <source>
        <dbReference type="ARBA" id="ARBA00024331"/>
    </source>
</evidence>
<dbReference type="Pfam" id="PF00982">
    <property type="entry name" value="Glyco_transf_20"/>
    <property type="match status" value="1"/>
</dbReference>
<dbReference type="RefSeq" id="XP_030999983.1">
    <property type="nucleotide sequence ID" value="XM_031137008.1"/>
</dbReference>
<name>A0A507B7H4_9PEZI</name>
<sequence length="643" mass="72411">MRSIRVTRSSGAGTLRSLLALLVILLVFADVAEGCGWKFAAEFVPKTLDKLHKEKQKEIEKAKEKEKADDKREGVNEVEEPKNDNETVPHNVPSGNGTAVVEKPGEYPEGSESDSDSEGDDEDEDEDGDEHDQKAPGQLGKRELPHFVNLNHAYYDIITMPGLVESGGDGKQRVALVSNRLPLTIKRGEDGNYNFAMSSGGLVTGISGAAKDVNFRWYGWPGLEVPEAERGPMIENLQKKYSADPVFVDDDLMDKHYNGFCNSELWPLMHYHPADVIYSEIDWNAYVEVNRRFAKTMARDVQDNDVIWVHDYHHFILPQMLREEIGTSAKGVKIGFFLHTPFPSSEIIRVMPVHVRESILKSLLSCDLVGFHTYDYARHFLSSCSRLLGVNTSPNGAEYEGRFVTVGAFPIGIDVTKFDDAFKNPKVLERIDELQKKFAGAKVIVGVDRLDYIKGMPQKLHSFELFLNEHPEWVGKIVLIQVAVPSREGVDEYQALWRETNELVGRINGKFGTAEYMPIHWLYHSVTFEEMTSLYAIADACLVTSTRDGMNLVSYEYVAAQRDRHGVLILSEFAGAAQSLMGAVIINPWNTEDVAKAIETALTMPAEQREANYKKLQRYVYQYTSQWWGKSFVNELNATKPSL</sequence>
<dbReference type="PANTHER" id="PTHR10788">
    <property type="entry name" value="TREHALOSE-6-PHOSPHATE SYNTHASE"/>
    <property type="match status" value="1"/>
</dbReference>
<dbReference type="EC" id="2.4.1.15" evidence="2"/>
<dbReference type="FunFam" id="3.40.50.2000:FF:000007">
    <property type="entry name" value="Trehalose-6-phosphate synthase"/>
    <property type="match status" value="1"/>
</dbReference>
<evidence type="ECO:0000256" key="9">
    <source>
        <dbReference type="SAM" id="SignalP"/>
    </source>
</evidence>
<keyword evidence="4" id="KW-0808">Transferase</keyword>
<dbReference type="InterPro" id="IPR001830">
    <property type="entry name" value="Glyco_trans_20"/>
</dbReference>
<comment type="catalytic activity">
    <reaction evidence="7">
        <text>D-glucose 6-phosphate + UDP-alpha-D-glucose = alpha,alpha-trehalose 6-phosphate + UDP + H(+)</text>
        <dbReference type="Rhea" id="RHEA:18889"/>
        <dbReference type="ChEBI" id="CHEBI:15378"/>
        <dbReference type="ChEBI" id="CHEBI:58223"/>
        <dbReference type="ChEBI" id="CHEBI:58429"/>
        <dbReference type="ChEBI" id="CHEBI:58885"/>
        <dbReference type="ChEBI" id="CHEBI:61548"/>
        <dbReference type="EC" id="2.4.1.15"/>
    </reaction>
</comment>
<dbReference type="Gene3D" id="3.40.50.2000">
    <property type="entry name" value="Glycogen Phosphorylase B"/>
    <property type="match status" value="2"/>
</dbReference>
<dbReference type="CDD" id="cd03788">
    <property type="entry name" value="GT20_TPS"/>
    <property type="match status" value="1"/>
</dbReference>
<dbReference type="OrthoDB" id="755951at2759"/>
<feature type="compositionally biased region" description="Basic and acidic residues" evidence="8">
    <location>
        <begin position="59"/>
        <end position="87"/>
    </location>
</feature>
<keyword evidence="9" id="KW-0732">Signal</keyword>
<dbReference type="NCBIfam" id="TIGR02400">
    <property type="entry name" value="trehalose_OtsA"/>
    <property type="match status" value="1"/>
</dbReference>
<dbReference type="GO" id="GO:0004805">
    <property type="term" value="F:trehalose-phosphatase activity"/>
    <property type="evidence" value="ECO:0007669"/>
    <property type="project" value="TreeGrafter"/>
</dbReference>
<comment type="caution">
    <text evidence="10">The sequence shown here is derived from an EMBL/GenBank/DDBJ whole genome shotgun (WGS) entry which is preliminary data.</text>
</comment>
<dbReference type="GO" id="GO:0034605">
    <property type="term" value="P:cellular response to heat"/>
    <property type="evidence" value="ECO:0007669"/>
    <property type="project" value="TreeGrafter"/>
</dbReference>
<evidence type="ECO:0000256" key="7">
    <source>
        <dbReference type="ARBA" id="ARBA00048039"/>
    </source>
</evidence>
<dbReference type="InParanoid" id="A0A507B7H4"/>
<evidence type="ECO:0000256" key="4">
    <source>
        <dbReference type="ARBA" id="ARBA00022679"/>
    </source>
</evidence>
<feature type="compositionally biased region" description="Acidic residues" evidence="8">
    <location>
        <begin position="109"/>
        <end position="130"/>
    </location>
</feature>
<comment type="pathway">
    <text evidence="5">Carbohydrate biosynthesis.</text>
</comment>
<keyword evidence="3" id="KW-0328">Glycosyltransferase</keyword>
<accession>A0A507B7H4</accession>
<reference evidence="10 11" key="1">
    <citation type="submission" date="2019-06" db="EMBL/GenBank/DDBJ databases">
        <title>Draft genome sequence of the filamentous fungus Phialemoniopsis curvata isolated from diesel fuel.</title>
        <authorList>
            <person name="Varaljay V.A."/>
            <person name="Lyon W.J."/>
            <person name="Crouch A.L."/>
            <person name="Drake C.E."/>
            <person name="Hollomon J.M."/>
            <person name="Nadeau L.J."/>
            <person name="Nunn H.S."/>
            <person name="Stevenson B.S."/>
            <person name="Bojanowski C.L."/>
            <person name="Crookes-Goodson W.J."/>
        </authorList>
    </citation>
    <scope>NUCLEOTIDE SEQUENCE [LARGE SCALE GENOMIC DNA]</scope>
    <source>
        <strain evidence="10 11">D216</strain>
    </source>
</reference>
<gene>
    <name evidence="10" type="ORF">E0L32_002781</name>
</gene>
<dbReference type="GO" id="GO:0005992">
    <property type="term" value="P:trehalose biosynthetic process"/>
    <property type="evidence" value="ECO:0007669"/>
    <property type="project" value="InterPro"/>
</dbReference>
<evidence type="ECO:0000256" key="1">
    <source>
        <dbReference type="ARBA" id="ARBA00008799"/>
    </source>
</evidence>
<dbReference type="GeneID" id="41970228"/>
<dbReference type="GO" id="GO:0003825">
    <property type="term" value="F:alpha,alpha-trehalose-phosphate synthase (UDP-forming) activity"/>
    <property type="evidence" value="ECO:0007669"/>
    <property type="project" value="UniProtKB-EC"/>
</dbReference>
<evidence type="ECO:0000256" key="3">
    <source>
        <dbReference type="ARBA" id="ARBA00022676"/>
    </source>
</evidence>
<feature type="chain" id="PRO_5021465678" description="alpha,alpha-trehalose-phosphate synthase (UDP-forming)" evidence="9">
    <location>
        <begin position="35"/>
        <end position="643"/>
    </location>
</feature>